<dbReference type="RefSeq" id="XP_004035206.1">
    <property type="nucleotide sequence ID" value="XM_004035158.1"/>
</dbReference>
<dbReference type="InterPro" id="IPR045877">
    <property type="entry name" value="ZFP36-like"/>
</dbReference>
<feature type="domain" description="C3H1-type" evidence="6">
    <location>
        <begin position="87"/>
        <end position="114"/>
    </location>
</feature>
<keyword evidence="3 5" id="KW-0863">Zinc-finger</keyword>
<keyword evidence="2" id="KW-0677">Repeat</keyword>
<evidence type="ECO:0000259" key="6">
    <source>
        <dbReference type="PROSITE" id="PS50103"/>
    </source>
</evidence>
<keyword evidence="1 5" id="KW-0479">Metal-binding</keyword>
<evidence type="ECO:0000256" key="4">
    <source>
        <dbReference type="ARBA" id="ARBA00022833"/>
    </source>
</evidence>
<dbReference type="eggNOG" id="KOG1677">
    <property type="taxonomic scope" value="Eukaryota"/>
</dbReference>
<dbReference type="STRING" id="857967.G0QSV3"/>
<evidence type="ECO:0000313" key="7">
    <source>
        <dbReference type="EMBL" id="EGR31720.1"/>
    </source>
</evidence>
<dbReference type="Gene3D" id="4.10.1000.10">
    <property type="entry name" value="Zinc finger, CCCH-type"/>
    <property type="match status" value="2"/>
</dbReference>
<feature type="domain" description="C3H1-type" evidence="6">
    <location>
        <begin position="36"/>
        <end position="63"/>
    </location>
</feature>
<evidence type="ECO:0000256" key="2">
    <source>
        <dbReference type="ARBA" id="ARBA00022737"/>
    </source>
</evidence>
<dbReference type="AlphaFoldDB" id="G0QSV3"/>
<sequence length="241" mass="27933">MSQQQQAVYPQSYNTQFQQQNPKFQVIQTPIVQSNKYKTNLCRHFKNGNCQLGSACHFAHGQEELRNTNNPTPINVPTSQPKVLCNNYKTVKCQYFQRGFCKNQQACSFPHGDEEMMSGISSFPTSVQSTPSQGMLNSQDSLLYISIISNLEQVFRNNSSVLQKLQIAQQFARMGDQNNAFQIINEIMKDTSRSEEEKQQYRIIVTNAQIYYQNMYSQQQMFQQQYNNMNQNQAYYMGAQQ</sequence>
<evidence type="ECO:0000256" key="3">
    <source>
        <dbReference type="ARBA" id="ARBA00022771"/>
    </source>
</evidence>
<evidence type="ECO:0000256" key="5">
    <source>
        <dbReference type="PROSITE-ProRule" id="PRU00723"/>
    </source>
</evidence>
<protein>
    <submittedName>
        <fullName evidence="7">Zinc finger protein, putative</fullName>
    </submittedName>
</protein>
<dbReference type="PANTHER" id="PTHR12547">
    <property type="entry name" value="CCCH ZINC FINGER/TIS11-RELATED"/>
    <property type="match status" value="1"/>
</dbReference>
<dbReference type="PANTHER" id="PTHR12547:SF18">
    <property type="entry name" value="PROTEIN TIS11"/>
    <property type="match status" value="1"/>
</dbReference>
<feature type="zinc finger region" description="C3H1-type" evidence="5">
    <location>
        <begin position="36"/>
        <end position="63"/>
    </location>
</feature>
<dbReference type="GeneID" id="14907856"/>
<dbReference type="GO" id="GO:0051252">
    <property type="term" value="P:regulation of RNA metabolic process"/>
    <property type="evidence" value="ECO:0007669"/>
    <property type="project" value="UniProtKB-ARBA"/>
</dbReference>
<evidence type="ECO:0000313" key="8">
    <source>
        <dbReference type="Proteomes" id="UP000008983"/>
    </source>
</evidence>
<reference evidence="7 8" key="1">
    <citation type="submission" date="2011-07" db="EMBL/GenBank/DDBJ databases">
        <authorList>
            <person name="Coyne R."/>
            <person name="Brami D."/>
            <person name="Johnson J."/>
            <person name="Hostetler J."/>
            <person name="Hannick L."/>
            <person name="Clark T."/>
            <person name="Cassidy-Hanley D."/>
            <person name="Inman J."/>
        </authorList>
    </citation>
    <scope>NUCLEOTIDE SEQUENCE [LARGE SCALE GENOMIC DNA]</scope>
    <source>
        <strain evidence="7 8">G5</strain>
    </source>
</reference>
<dbReference type="Pfam" id="PF00642">
    <property type="entry name" value="zf-CCCH"/>
    <property type="match status" value="1"/>
</dbReference>
<feature type="zinc finger region" description="C3H1-type" evidence="5">
    <location>
        <begin position="87"/>
        <end position="114"/>
    </location>
</feature>
<dbReference type="GO" id="GO:0010468">
    <property type="term" value="P:regulation of gene expression"/>
    <property type="evidence" value="ECO:0007669"/>
    <property type="project" value="UniProtKB-ARBA"/>
</dbReference>
<accession>G0QSV3</accession>
<dbReference type="InterPro" id="IPR036855">
    <property type="entry name" value="Znf_CCCH_sf"/>
</dbReference>
<dbReference type="GO" id="GO:0003729">
    <property type="term" value="F:mRNA binding"/>
    <property type="evidence" value="ECO:0007669"/>
    <property type="project" value="InterPro"/>
</dbReference>
<dbReference type="InterPro" id="IPR000571">
    <property type="entry name" value="Znf_CCCH"/>
</dbReference>
<evidence type="ECO:0000256" key="1">
    <source>
        <dbReference type="ARBA" id="ARBA00022723"/>
    </source>
</evidence>
<dbReference type="OrthoDB" id="415459at2759"/>
<dbReference type="SUPFAM" id="SSF90229">
    <property type="entry name" value="CCCH zinc finger"/>
    <property type="match status" value="2"/>
</dbReference>
<organism evidence="7 8">
    <name type="scientific">Ichthyophthirius multifiliis</name>
    <name type="common">White spot disease agent</name>
    <name type="synonym">Ich</name>
    <dbReference type="NCBI Taxonomy" id="5932"/>
    <lineage>
        <taxon>Eukaryota</taxon>
        <taxon>Sar</taxon>
        <taxon>Alveolata</taxon>
        <taxon>Ciliophora</taxon>
        <taxon>Intramacronucleata</taxon>
        <taxon>Oligohymenophorea</taxon>
        <taxon>Hymenostomatida</taxon>
        <taxon>Ophryoglenina</taxon>
        <taxon>Ichthyophthirius</taxon>
    </lineage>
</organism>
<dbReference type="Proteomes" id="UP000008983">
    <property type="component" value="Unassembled WGS sequence"/>
</dbReference>
<proteinExistence type="predicted"/>
<dbReference type="FunFam" id="4.10.1000.10:FF:000003">
    <property type="entry name" value="Zinc finger CCCH domain-containing protein"/>
    <property type="match status" value="1"/>
</dbReference>
<dbReference type="OMA" id="LQNQYLM"/>
<keyword evidence="8" id="KW-1185">Reference proteome</keyword>
<name>G0QSV3_ICHMU</name>
<dbReference type="SMART" id="SM00356">
    <property type="entry name" value="ZnF_C3H1"/>
    <property type="match status" value="2"/>
</dbReference>
<dbReference type="PROSITE" id="PS50103">
    <property type="entry name" value="ZF_C3H1"/>
    <property type="match status" value="2"/>
</dbReference>
<gene>
    <name evidence="7" type="ORF">IMG5_103640</name>
</gene>
<keyword evidence="4 5" id="KW-0862">Zinc</keyword>
<dbReference type="GO" id="GO:0008270">
    <property type="term" value="F:zinc ion binding"/>
    <property type="evidence" value="ECO:0007669"/>
    <property type="project" value="UniProtKB-KW"/>
</dbReference>
<dbReference type="EMBL" id="GL983824">
    <property type="protein sequence ID" value="EGR31720.1"/>
    <property type="molecule type" value="Genomic_DNA"/>
</dbReference>
<dbReference type="InParanoid" id="G0QSV3"/>